<keyword evidence="15" id="KW-1185">Reference proteome</keyword>
<evidence type="ECO:0000259" key="13">
    <source>
        <dbReference type="Pfam" id="PF14842"/>
    </source>
</evidence>
<evidence type="ECO:0000256" key="6">
    <source>
        <dbReference type="ARBA" id="ARBA00022500"/>
    </source>
</evidence>
<dbReference type="OrthoDB" id="9780302at2"/>
<dbReference type="PRINTS" id="PR00954">
    <property type="entry name" value="FLGMOTORFLIG"/>
</dbReference>
<dbReference type="InterPro" id="IPR011002">
    <property type="entry name" value="FliG_a-hlx"/>
</dbReference>
<dbReference type="EMBL" id="CP014230">
    <property type="protein sequence ID" value="AMD92745.1"/>
    <property type="molecule type" value="Genomic_DNA"/>
</dbReference>
<dbReference type="InterPro" id="IPR023087">
    <property type="entry name" value="Flg_Motor_Flig_C"/>
</dbReference>
<keyword evidence="14" id="KW-0966">Cell projection</keyword>
<evidence type="ECO:0000256" key="4">
    <source>
        <dbReference type="ARBA" id="ARBA00021870"/>
    </source>
</evidence>
<gene>
    <name evidence="14" type="ORF">AXF15_06280</name>
</gene>
<dbReference type="PANTHER" id="PTHR30534">
    <property type="entry name" value="FLAGELLAR MOTOR SWITCH PROTEIN FLIG"/>
    <property type="match status" value="1"/>
</dbReference>
<comment type="similarity">
    <text evidence="3">Belongs to the FliG family.</text>
</comment>
<dbReference type="AlphaFoldDB" id="A0A0X8JPW2"/>
<keyword evidence="9" id="KW-0975">Bacterial flagellum</keyword>
<evidence type="ECO:0000259" key="12">
    <source>
        <dbReference type="Pfam" id="PF14841"/>
    </source>
</evidence>
<dbReference type="STRING" id="888061.AXF15_06280"/>
<dbReference type="InterPro" id="IPR000090">
    <property type="entry name" value="Flg_Motor_Flig"/>
</dbReference>
<evidence type="ECO:0000256" key="10">
    <source>
        <dbReference type="ARBA" id="ARBA00025598"/>
    </source>
</evidence>
<dbReference type="FunFam" id="1.10.220.30:FF:000001">
    <property type="entry name" value="Flagellar motor switch protein FliG"/>
    <property type="match status" value="1"/>
</dbReference>
<evidence type="ECO:0000256" key="3">
    <source>
        <dbReference type="ARBA" id="ARBA00010299"/>
    </source>
</evidence>
<evidence type="ECO:0000256" key="7">
    <source>
        <dbReference type="ARBA" id="ARBA00022779"/>
    </source>
</evidence>
<feature type="domain" description="Flagellar motor switch protein FliG C-terminal" evidence="11">
    <location>
        <begin position="226"/>
        <end position="332"/>
    </location>
</feature>
<dbReference type="RefSeq" id="WP_066604823.1">
    <property type="nucleotide sequence ID" value="NZ_CP014230.1"/>
</dbReference>
<dbReference type="InterPro" id="IPR028263">
    <property type="entry name" value="FliG_N"/>
</dbReference>
<organism evidence="14 15">
    <name type="scientific">Desulfomicrobium orale DSM 12838</name>
    <dbReference type="NCBI Taxonomy" id="888061"/>
    <lineage>
        <taxon>Bacteria</taxon>
        <taxon>Pseudomonadati</taxon>
        <taxon>Thermodesulfobacteriota</taxon>
        <taxon>Desulfovibrionia</taxon>
        <taxon>Desulfovibrionales</taxon>
        <taxon>Desulfomicrobiaceae</taxon>
        <taxon>Desulfomicrobium</taxon>
    </lineage>
</organism>
<dbReference type="PIRSF" id="PIRSF003161">
    <property type="entry name" value="FliG"/>
    <property type="match status" value="1"/>
</dbReference>
<dbReference type="GO" id="GO:0009425">
    <property type="term" value="C:bacterial-type flagellum basal body"/>
    <property type="evidence" value="ECO:0007669"/>
    <property type="project" value="UniProtKB-SubCell"/>
</dbReference>
<keyword evidence="7" id="KW-0283">Flagellar rotation</keyword>
<name>A0A0X8JPW2_9BACT</name>
<sequence length="341" mass="37643">MAGSGRSVNGRKTDRPQKTAILVLALGDAFAADVFKKLDRPEITAVSKAMAKLNTVTKEQAEEVLREFNQAMALGKEMLYGGQDQVRRMLASNLDSDTARYIMEELDFDAGPAPFKELQNVSPKILAQILRNEHPQTLALILGHLPPDSAANLLQHLSAGVRAEVVMRLAKLESVAEEMLMEVDRVLQNQLIAIGGKEGRKVGGVGSVAEILNAIDRATEEEIMADIEEESTQLAEEIKQLMFVFEDIIKIDERGIRELLKEISNEDLTMALKTAAEDLRQKFFKNLSERAANMIREDLEIMGPVKLSDVETAQQNIVKQVRRLEAEGRIIIAGSGGDVLV</sequence>
<dbReference type="KEGG" id="doa:AXF15_06280"/>
<protein>
    <recommendedName>
        <fullName evidence="4">Flagellar motor switch protein FliG</fullName>
    </recommendedName>
</protein>
<comment type="function">
    <text evidence="10">FliG is one of three proteins (FliG, FliN, FliM) that forms the rotor-mounted switch complex (C ring), located at the base of the basal body. This complex interacts with the CheY and CheZ chemotaxis proteins, in addition to contacting components of the motor that determine the direction of flagellar rotation.</text>
</comment>
<evidence type="ECO:0000256" key="1">
    <source>
        <dbReference type="ARBA" id="ARBA00004117"/>
    </source>
</evidence>
<feature type="domain" description="Flagellar motor switch protein FliG middle" evidence="12">
    <location>
        <begin position="123"/>
        <end position="196"/>
    </location>
</feature>
<dbReference type="GO" id="GO:0003774">
    <property type="term" value="F:cytoskeletal motor activity"/>
    <property type="evidence" value="ECO:0007669"/>
    <property type="project" value="InterPro"/>
</dbReference>
<dbReference type="NCBIfam" id="TIGR00207">
    <property type="entry name" value="fliG"/>
    <property type="match status" value="1"/>
</dbReference>
<reference evidence="15" key="1">
    <citation type="submission" date="2016-02" db="EMBL/GenBank/DDBJ databases">
        <authorList>
            <person name="Holder M.E."/>
            <person name="Ajami N.J."/>
            <person name="Petrosino J.F."/>
        </authorList>
    </citation>
    <scope>NUCLEOTIDE SEQUENCE [LARGE SCALE GENOMIC DNA]</scope>
    <source>
        <strain evidence="15">DSM 12838</strain>
    </source>
</reference>
<comment type="subcellular location">
    <subcellularLocation>
        <location evidence="1">Bacterial flagellum basal body</location>
    </subcellularLocation>
    <subcellularLocation>
        <location evidence="2">Cell membrane</location>
        <topology evidence="2">Peripheral membrane protein</topology>
        <orientation evidence="2">Cytoplasmic side</orientation>
    </subcellularLocation>
</comment>
<keyword evidence="14" id="KW-0282">Flagellum</keyword>
<accession>A0A0X8JPW2</accession>
<proteinExistence type="inferred from homology"/>
<dbReference type="GO" id="GO:0071973">
    <property type="term" value="P:bacterial-type flagellum-dependent cell motility"/>
    <property type="evidence" value="ECO:0007669"/>
    <property type="project" value="InterPro"/>
</dbReference>
<feature type="domain" description="Flagellar motor switch protein FliG N-terminal" evidence="13">
    <location>
        <begin position="15"/>
        <end position="115"/>
    </location>
</feature>
<dbReference type="Proteomes" id="UP000063964">
    <property type="component" value="Chromosome"/>
</dbReference>
<keyword evidence="8" id="KW-0472">Membrane</keyword>
<dbReference type="Pfam" id="PF14842">
    <property type="entry name" value="FliG_N"/>
    <property type="match status" value="1"/>
</dbReference>
<dbReference type="Gene3D" id="1.10.220.30">
    <property type="match status" value="3"/>
</dbReference>
<keyword evidence="5" id="KW-1003">Cell membrane</keyword>
<dbReference type="Pfam" id="PF01706">
    <property type="entry name" value="FliG_C"/>
    <property type="match status" value="1"/>
</dbReference>
<evidence type="ECO:0000313" key="15">
    <source>
        <dbReference type="Proteomes" id="UP000063964"/>
    </source>
</evidence>
<evidence type="ECO:0000256" key="8">
    <source>
        <dbReference type="ARBA" id="ARBA00023136"/>
    </source>
</evidence>
<keyword evidence="6" id="KW-0145">Chemotaxis</keyword>
<dbReference type="GO" id="GO:0006935">
    <property type="term" value="P:chemotaxis"/>
    <property type="evidence" value="ECO:0007669"/>
    <property type="project" value="UniProtKB-KW"/>
</dbReference>
<dbReference type="SUPFAM" id="SSF48029">
    <property type="entry name" value="FliG"/>
    <property type="match status" value="2"/>
</dbReference>
<dbReference type="InterPro" id="IPR032779">
    <property type="entry name" value="FliG_M"/>
</dbReference>
<evidence type="ECO:0000256" key="9">
    <source>
        <dbReference type="ARBA" id="ARBA00023143"/>
    </source>
</evidence>
<evidence type="ECO:0000313" key="14">
    <source>
        <dbReference type="EMBL" id="AMD92745.1"/>
    </source>
</evidence>
<evidence type="ECO:0000256" key="5">
    <source>
        <dbReference type="ARBA" id="ARBA00022475"/>
    </source>
</evidence>
<keyword evidence="14" id="KW-0969">Cilium</keyword>
<evidence type="ECO:0000256" key="2">
    <source>
        <dbReference type="ARBA" id="ARBA00004413"/>
    </source>
</evidence>
<dbReference type="Pfam" id="PF14841">
    <property type="entry name" value="FliG_M"/>
    <property type="match status" value="1"/>
</dbReference>
<dbReference type="GO" id="GO:0005886">
    <property type="term" value="C:plasma membrane"/>
    <property type="evidence" value="ECO:0007669"/>
    <property type="project" value="UniProtKB-SubCell"/>
</dbReference>
<dbReference type="PANTHER" id="PTHR30534:SF0">
    <property type="entry name" value="FLAGELLAR MOTOR SWITCH PROTEIN FLIG"/>
    <property type="match status" value="1"/>
</dbReference>
<evidence type="ECO:0000259" key="11">
    <source>
        <dbReference type="Pfam" id="PF01706"/>
    </source>
</evidence>